<dbReference type="NCBIfam" id="NF003933">
    <property type="entry name" value="PRK05444.2-2"/>
    <property type="match status" value="1"/>
</dbReference>
<dbReference type="Pfam" id="PF13292">
    <property type="entry name" value="DXP_synthase_N"/>
    <property type="match status" value="1"/>
</dbReference>
<dbReference type="GO" id="GO:0008661">
    <property type="term" value="F:1-deoxy-D-xylulose-5-phosphate synthase activity"/>
    <property type="evidence" value="ECO:0007669"/>
    <property type="project" value="UniProtKB-EC"/>
</dbReference>
<name>A0AAV5B1I1_9ACTN</name>
<dbReference type="FunFam" id="3.40.50.970:FF:000010">
    <property type="entry name" value="1-deoxy-D-xylulose-5-phosphate synthase"/>
    <property type="match status" value="1"/>
</dbReference>
<evidence type="ECO:0000256" key="3">
    <source>
        <dbReference type="ARBA" id="ARBA00011081"/>
    </source>
</evidence>
<keyword evidence="7" id="KW-0479">Metal-binding</keyword>
<protein>
    <recommendedName>
        <fullName evidence="5">1-deoxy-D-xylulose-5-phosphate synthase</fullName>
        <ecNumber evidence="5">2.2.1.7</ecNumber>
    </recommendedName>
</protein>
<dbReference type="Pfam" id="PF02779">
    <property type="entry name" value="Transket_pyr"/>
    <property type="match status" value="1"/>
</dbReference>
<dbReference type="GO" id="GO:0009228">
    <property type="term" value="P:thiamine biosynthetic process"/>
    <property type="evidence" value="ECO:0007669"/>
    <property type="project" value="UniProtKB-KW"/>
</dbReference>
<sequence length="578" mass="60628">MYLETIDSPRDLKGMGVAELEALAAEIRDALMVRARTHGGHLGPNLGVVELTVALHRVFDSPTDAIVFDVSHQTYAHKMLTGRKEAFLDPAHYDDVSGFSSPSESEHDPFVLGHTSTSVGLAAGISRGRAMAGMKGHVVAVIGDGSLSGGEAFEGLDVAGELCDDLVVVVNDNDMSIAENHGSLYEELRRLREAGSDVERNFFTDLGFSYRYIEDGNSVAALVPALEAARDASGPQVVHVHTEKGHGFGPAVDDPETFHNVGPLEGGAHGAAPLAWSDVTTGYLNRRMAADPSTMTVVAATPTGLGFTPAMRAAAGRQFVDVGIAEATALTFSVGLASAGMRPVVCLYSTFLGRAYDQVVQELGVNRAHAVLMVDRGSVYSMTDATHLGLGDIAMLGAIPHVTYLAPATVPEFEAMMNWALDTCDGPVAVKVPGGAPVKNALPDVVRGSRVAIVGAGTFYPCALEAARIVRERSGIEPTVLNPRVVSDVDADLAAFLAEGHDAVITLEDGFADGGFGQKVAAALAPLGVAVVVRGFPKDVPDRYDPDTLVEQARMTPELVAEDALAALGAAAERRATR</sequence>
<dbReference type="Gene3D" id="3.40.50.920">
    <property type="match status" value="1"/>
</dbReference>
<comment type="caution">
    <text evidence="13">The sequence shown here is derived from an EMBL/GenBank/DDBJ whole genome shotgun (WGS) entry which is preliminary data.</text>
</comment>
<dbReference type="InterPro" id="IPR033248">
    <property type="entry name" value="Transketolase_C"/>
</dbReference>
<evidence type="ECO:0000256" key="10">
    <source>
        <dbReference type="ARBA" id="ARBA00023052"/>
    </source>
</evidence>
<dbReference type="SUPFAM" id="SSF52518">
    <property type="entry name" value="Thiamin diphosphate-binding fold (THDP-binding)"/>
    <property type="match status" value="2"/>
</dbReference>
<evidence type="ECO:0000256" key="4">
    <source>
        <dbReference type="ARBA" id="ARBA00011738"/>
    </source>
</evidence>
<dbReference type="NCBIfam" id="NF008968">
    <property type="entry name" value="PRK12315.1"/>
    <property type="match status" value="1"/>
</dbReference>
<accession>A0AAV5B1I1</accession>
<feature type="domain" description="Transketolase-like pyrimidine-binding" evidence="12">
    <location>
        <begin position="274"/>
        <end position="440"/>
    </location>
</feature>
<evidence type="ECO:0000256" key="6">
    <source>
        <dbReference type="ARBA" id="ARBA00022679"/>
    </source>
</evidence>
<dbReference type="AlphaFoldDB" id="A0AAV5B1I1"/>
<evidence type="ECO:0000259" key="12">
    <source>
        <dbReference type="SMART" id="SM00861"/>
    </source>
</evidence>
<comment type="similarity">
    <text evidence="3">Belongs to the transketolase family. DXPS subfamily.</text>
</comment>
<keyword evidence="9" id="KW-0784">Thiamine biosynthesis</keyword>
<evidence type="ECO:0000256" key="8">
    <source>
        <dbReference type="ARBA" id="ARBA00022842"/>
    </source>
</evidence>
<dbReference type="GO" id="GO:0019288">
    <property type="term" value="P:isopentenyl diphosphate biosynthetic process, methylerythritol 4-phosphate pathway"/>
    <property type="evidence" value="ECO:0007669"/>
    <property type="project" value="TreeGrafter"/>
</dbReference>
<dbReference type="Proteomes" id="UP001055025">
    <property type="component" value="Unassembled WGS sequence"/>
</dbReference>
<dbReference type="InterPro" id="IPR005475">
    <property type="entry name" value="Transketolase-like_Pyr-bd"/>
</dbReference>
<comment type="cofactor">
    <cofactor evidence="1">
        <name>Mg(2+)</name>
        <dbReference type="ChEBI" id="CHEBI:18420"/>
    </cofactor>
</comment>
<dbReference type="Pfam" id="PF02780">
    <property type="entry name" value="Transketolase_C"/>
    <property type="match status" value="1"/>
</dbReference>
<evidence type="ECO:0000256" key="5">
    <source>
        <dbReference type="ARBA" id="ARBA00013150"/>
    </source>
</evidence>
<gene>
    <name evidence="13" type="ORF">ATOP_10250</name>
</gene>
<dbReference type="InterPro" id="IPR009014">
    <property type="entry name" value="Transketo_C/PFOR_II"/>
</dbReference>
<evidence type="ECO:0000256" key="11">
    <source>
        <dbReference type="ARBA" id="ARBA00023229"/>
    </source>
</evidence>
<dbReference type="PANTHER" id="PTHR43322:SF1">
    <property type="entry name" value="1-DEOXY-D-XYLULOSE-5-PHOSPHATE SYNTHASE"/>
    <property type="match status" value="1"/>
</dbReference>
<dbReference type="InterPro" id="IPR029061">
    <property type="entry name" value="THDP-binding"/>
</dbReference>
<keyword evidence="11" id="KW-0414">Isoprene biosynthesis</keyword>
<dbReference type="EC" id="2.2.1.7" evidence="5"/>
<dbReference type="Gene3D" id="3.40.50.970">
    <property type="match status" value="2"/>
</dbReference>
<dbReference type="SMART" id="SM00861">
    <property type="entry name" value="Transket_pyr"/>
    <property type="match status" value="1"/>
</dbReference>
<keyword evidence="8" id="KW-0460">Magnesium</keyword>
<evidence type="ECO:0000256" key="7">
    <source>
        <dbReference type="ARBA" id="ARBA00022723"/>
    </source>
</evidence>
<organism evidence="13 14">
    <name type="scientific">Granulimonas faecalis</name>
    <dbReference type="NCBI Taxonomy" id="2894155"/>
    <lineage>
        <taxon>Bacteria</taxon>
        <taxon>Bacillati</taxon>
        <taxon>Actinomycetota</taxon>
        <taxon>Coriobacteriia</taxon>
        <taxon>Coriobacteriales</taxon>
        <taxon>Kribbibacteriaceae</taxon>
        <taxon>Granulimonas</taxon>
    </lineage>
</organism>
<dbReference type="RefSeq" id="WP_265590784.1">
    <property type="nucleotide sequence ID" value="NZ_BQKC01000001.1"/>
</dbReference>
<dbReference type="GO" id="GO:0000287">
    <property type="term" value="F:magnesium ion binding"/>
    <property type="evidence" value="ECO:0007669"/>
    <property type="project" value="UniProtKB-ARBA"/>
</dbReference>
<evidence type="ECO:0000256" key="1">
    <source>
        <dbReference type="ARBA" id="ARBA00001946"/>
    </source>
</evidence>
<dbReference type="GO" id="GO:0005829">
    <property type="term" value="C:cytosol"/>
    <property type="evidence" value="ECO:0007669"/>
    <property type="project" value="TreeGrafter"/>
</dbReference>
<comment type="pathway">
    <text evidence="2">Metabolic intermediate biosynthesis; 1-deoxy-D-xylulose 5-phosphate biosynthesis; 1-deoxy-D-xylulose 5-phosphate from D-glyceraldehyde 3-phosphate and pyruvate: step 1/1.</text>
</comment>
<keyword evidence="14" id="KW-1185">Reference proteome</keyword>
<proteinExistence type="inferred from homology"/>
<evidence type="ECO:0000256" key="9">
    <source>
        <dbReference type="ARBA" id="ARBA00022977"/>
    </source>
</evidence>
<evidence type="ECO:0000313" key="14">
    <source>
        <dbReference type="Proteomes" id="UP001055025"/>
    </source>
</evidence>
<reference evidence="13" key="1">
    <citation type="journal article" date="2022" name="Int. J. Syst. Evol. Microbiol.">
        <title>Granulimonas faecalis gen. nov., sp. nov., and Leptogranulimonas caecicola gen. nov., sp. nov., novel lactate-producing Atopobiaceae bacteria isolated from mouse intestines, and an emended description of the family Atopobiaceae.</title>
        <authorList>
            <person name="Morinaga K."/>
            <person name="Kusada H."/>
            <person name="Sakamoto S."/>
            <person name="Murakami T."/>
            <person name="Toyoda A."/>
            <person name="Mori H."/>
            <person name="Meng X.Y."/>
            <person name="Takashino M."/>
            <person name="Murotomi K."/>
            <person name="Tamaki H."/>
        </authorList>
    </citation>
    <scope>NUCLEOTIDE SEQUENCE</scope>
    <source>
        <strain evidence="13">OPF53</strain>
    </source>
</reference>
<evidence type="ECO:0000313" key="13">
    <source>
        <dbReference type="EMBL" id="GJM55370.1"/>
    </source>
</evidence>
<dbReference type="CDD" id="cd07033">
    <property type="entry name" value="TPP_PYR_DXS_TK_like"/>
    <property type="match status" value="1"/>
</dbReference>
<dbReference type="EMBL" id="BQKC01000001">
    <property type="protein sequence ID" value="GJM55370.1"/>
    <property type="molecule type" value="Genomic_DNA"/>
</dbReference>
<comment type="subunit">
    <text evidence="4">Homodimer.</text>
</comment>
<dbReference type="CDD" id="cd02007">
    <property type="entry name" value="TPP_DXS"/>
    <property type="match status" value="1"/>
</dbReference>
<evidence type="ECO:0000256" key="2">
    <source>
        <dbReference type="ARBA" id="ARBA00004980"/>
    </source>
</evidence>
<keyword evidence="10" id="KW-0786">Thiamine pyrophosphate</keyword>
<keyword evidence="6" id="KW-0808">Transferase</keyword>
<dbReference type="SUPFAM" id="SSF52922">
    <property type="entry name" value="TK C-terminal domain-like"/>
    <property type="match status" value="1"/>
</dbReference>
<dbReference type="GO" id="GO:0016114">
    <property type="term" value="P:terpenoid biosynthetic process"/>
    <property type="evidence" value="ECO:0007669"/>
    <property type="project" value="InterPro"/>
</dbReference>
<dbReference type="PANTHER" id="PTHR43322">
    <property type="entry name" value="1-D-DEOXYXYLULOSE 5-PHOSPHATE SYNTHASE-RELATED"/>
    <property type="match status" value="1"/>
</dbReference>
<dbReference type="InterPro" id="IPR005477">
    <property type="entry name" value="Dxylulose-5-P_synthase"/>
</dbReference>